<protein>
    <submittedName>
        <fullName evidence="2">Cupin 2, conserved barrel</fullName>
    </submittedName>
</protein>
<evidence type="ECO:0000259" key="1">
    <source>
        <dbReference type="Pfam" id="PF07883"/>
    </source>
</evidence>
<evidence type="ECO:0000313" key="3">
    <source>
        <dbReference type="Proteomes" id="UP000062973"/>
    </source>
</evidence>
<dbReference type="InterPro" id="IPR013096">
    <property type="entry name" value="Cupin_2"/>
</dbReference>
<dbReference type="PATRIC" id="fig|1068978.7.peg.2580"/>
<dbReference type="Gene3D" id="2.60.120.10">
    <property type="entry name" value="Jelly Rolls"/>
    <property type="match status" value="1"/>
</dbReference>
<keyword evidence="3" id="KW-1185">Reference proteome</keyword>
<proteinExistence type="predicted"/>
<evidence type="ECO:0000313" key="2">
    <source>
        <dbReference type="EMBL" id="AIJ22510.1"/>
    </source>
</evidence>
<dbReference type="PANTHER" id="PTHR36440">
    <property type="entry name" value="PUTATIVE (AFU_ORTHOLOGUE AFUA_8G07350)-RELATED"/>
    <property type="match status" value="1"/>
</dbReference>
<feature type="domain" description="Cupin type-2" evidence="1">
    <location>
        <begin position="45"/>
        <end position="113"/>
    </location>
</feature>
<dbReference type="InterPro" id="IPR053146">
    <property type="entry name" value="QDO-like"/>
</dbReference>
<sequence length="150" mass="16295">MTTESTAPSRVFRTEGGTNHGAIGLGIDPRLTGAETKGTYSLFEYVVPPGLGGPPTHIHSREDELFTCVEGRVTVELDGVEHVLAPGDSPLMPRGVPHVFYNSFDVQTRVIAVVSPPGLENYYRELSELAPGRDMKLVAEVMTRYGLALR</sequence>
<dbReference type="STRING" id="1068978.AMETH_2418"/>
<dbReference type="Proteomes" id="UP000062973">
    <property type="component" value="Chromosome"/>
</dbReference>
<dbReference type="HOGENOM" id="CLU_103066_6_2_11"/>
<reference evidence="2 3" key="1">
    <citation type="submission" date="2014-07" db="EMBL/GenBank/DDBJ databases">
        <title>Whole Genome Sequence of the Amycolatopsis methanolica 239.</title>
        <authorList>
            <person name="Tang B."/>
        </authorList>
    </citation>
    <scope>NUCLEOTIDE SEQUENCE [LARGE SCALE GENOMIC DNA]</scope>
    <source>
        <strain evidence="2 3">239</strain>
    </source>
</reference>
<dbReference type="OrthoDB" id="9791637at2"/>
<dbReference type="SUPFAM" id="SSF51182">
    <property type="entry name" value="RmlC-like cupins"/>
    <property type="match status" value="1"/>
</dbReference>
<gene>
    <name evidence="2" type="ORF">AMETH_2418</name>
</gene>
<name>A0A076MUX3_AMYME</name>
<dbReference type="InterPro" id="IPR011051">
    <property type="entry name" value="RmlC_Cupin_sf"/>
</dbReference>
<dbReference type="RefSeq" id="WP_017981725.1">
    <property type="nucleotide sequence ID" value="NZ_AQUL01000001.1"/>
</dbReference>
<dbReference type="Pfam" id="PF07883">
    <property type="entry name" value="Cupin_2"/>
    <property type="match status" value="1"/>
</dbReference>
<dbReference type="EMBL" id="CP009110">
    <property type="protein sequence ID" value="AIJ22510.1"/>
    <property type="molecule type" value="Genomic_DNA"/>
</dbReference>
<accession>A0A076MUX3</accession>
<dbReference type="AlphaFoldDB" id="A0A076MUX3"/>
<dbReference type="eggNOG" id="COG0662">
    <property type="taxonomic scope" value="Bacteria"/>
</dbReference>
<organism evidence="2 3">
    <name type="scientific">Amycolatopsis methanolica 239</name>
    <dbReference type="NCBI Taxonomy" id="1068978"/>
    <lineage>
        <taxon>Bacteria</taxon>
        <taxon>Bacillati</taxon>
        <taxon>Actinomycetota</taxon>
        <taxon>Actinomycetes</taxon>
        <taxon>Pseudonocardiales</taxon>
        <taxon>Pseudonocardiaceae</taxon>
        <taxon>Amycolatopsis</taxon>
        <taxon>Amycolatopsis methanolica group</taxon>
    </lineage>
</organism>
<dbReference type="PANTHER" id="PTHR36440:SF1">
    <property type="entry name" value="PUTATIVE (AFU_ORTHOLOGUE AFUA_8G07350)-RELATED"/>
    <property type="match status" value="1"/>
</dbReference>
<dbReference type="KEGG" id="amq:AMETH_2418"/>
<dbReference type="InterPro" id="IPR014710">
    <property type="entry name" value="RmlC-like_jellyroll"/>
</dbReference>